<feature type="compositionally biased region" description="Low complexity" evidence="2">
    <location>
        <begin position="589"/>
        <end position="603"/>
    </location>
</feature>
<dbReference type="SMART" id="SM00498">
    <property type="entry name" value="FH2"/>
    <property type="match status" value="1"/>
</dbReference>
<evidence type="ECO:0000256" key="2">
    <source>
        <dbReference type="SAM" id="MobiDB-lite"/>
    </source>
</evidence>
<organism evidence="4">
    <name type="scientific">Ditylum brightwellii</name>
    <dbReference type="NCBI Taxonomy" id="49249"/>
    <lineage>
        <taxon>Eukaryota</taxon>
        <taxon>Sar</taxon>
        <taxon>Stramenopiles</taxon>
        <taxon>Ochrophyta</taxon>
        <taxon>Bacillariophyta</taxon>
        <taxon>Mediophyceae</taxon>
        <taxon>Lithodesmiophycidae</taxon>
        <taxon>Lithodesmiales</taxon>
        <taxon>Lithodesmiaceae</taxon>
        <taxon>Ditylum</taxon>
    </lineage>
</organism>
<dbReference type="SUPFAM" id="SSF101447">
    <property type="entry name" value="Formin homology 2 domain (FH2 domain)"/>
    <property type="match status" value="1"/>
</dbReference>
<reference evidence="4" key="1">
    <citation type="submission" date="2021-01" db="EMBL/GenBank/DDBJ databases">
        <authorList>
            <person name="Corre E."/>
            <person name="Pelletier E."/>
            <person name="Niang G."/>
            <person name="Scheremetjew M."/>
            <person name="Finn R."/>
            <person name="Kale V."/>
            <person name="Holt S."/>
            <person name="Cochrane G."/>
            <person name="Meng A."/>
            <person name="Brown T."/>
            <person name="Cohen L."/>
        </authorList>
    </citation>
    <scope>NUCLEOTIDE SEQUENCE</scope>
    <source>
        <strain evidence="4">GSO104</strain>
    </source>
</reference>
<dbReference type="Pfam" id="PF10152">
    <property type="entry name" value="CCDC53"/>
    <property type="match status" value="4"/>
</dbReference>
<proteinExistence type="inferred from homology"/>
<dbReference type="InterPro" id="IPR015425">
    <property type="entry name" value="FH2_Formin"/>
</dbReference>
<dbReference type="GO" id="GO:0071203">
    <property type="term" value="C:WASH complex"/>
    <property type="evidence" value="ECO:0007669"/>
    <property type="project" value="InterPro"/>
</dbReference>
<dbReference type="Gene3D" id="1.20.58.2220">
    <property type="entry name" value="Formin, FH2 domain"/>
    <property type="match status" value="1"/>
</dbReference>
<feature type="compositionally biased region" description="Polar residues" evidence="2">
    <location>
        <begin position="1"/>
        <end position="12"/>
    </location>
</feature>
<feature type="compositionally biased region" description="Basic and acidic residues" evidence="2">
    <location>
        <begin position="102"/>
        <end position="132"/>
    </location>
</feature>
<dbReference type="EMBL" id="HBNS01034362">
    <property type="protein sequence ID" value="CAE4630027.1"/>
    <property type="molecule type" value="Transcribed_RNA"/>
</dbReference>
<dbReference type="PANTHER" id="PTHR13015">
    <property type="entry name" value="PROTEIN AD-016-RELATED"/>
    <property type="match status" value="1"/>
</dbReference>
<sequence length="699" mass="78718">MEKDNASLQIPSVNGGAALKDDPEYAKYFKMLKMRIPPAAVKQAMVRDGKDPAILDRNPNEPLPKKQVEEECHPALKDDPEYAKYFKMLKMRIPPAAVKQAMVRDGKDPSILDRNPDEPLKQVEEEKKECRPALKDDPEYAKYFKMLKMKMPLGAVKQAMVRDGKDPAILDRNPDEPLEEEKKECRPALKDDPEYAKYFKMLKMKMPLGAVKQAMVRDGKDPAILDMDPDKPLKQKNESLGKQKEKTKAPKVVRKKLFWNAIDQSKLRRDSLWAQAQSEPLLLEGLDYDADEFANLFTSTVKGKGKVKIEKSNDTSSCQKVTKPKQPKVQLIDDRRNMNGSILLAKFKNKDFNGLAENVDHLDCMDMGETELCALRQLLPTKDESLALQSYLPAPGAPTDAMESAISKLGNCEKYMVAMLNVANVSRKFDCLLYRAQFDGRVEELTKEINSLQVACSSVRECDKLQRLLVYALRLGNQLNTGDSGNTAAAITLDSLLKLHEAKAFDKKTSVLHYLISIVKKNDIDVLSLAEELKPLQGAERIVGESLVKTRKELVDGLGLVKSMAKEESTRCSKEEENKVTSRQAPECSIDSSSSGGESDQISLPKEDDYLQTTNIGKFAIEADSTLNCVSLMLDNANDTFSDLLNYFGEDEDMPTNVFFTTLNRFLSMFECAREDVDRKDRAKLRQEKMAEKRKPLSK</sequence>
<feature type="compositionally biased region" description="Basic and acidic residues" evidence="2">
    <location>
        <begin position="568"/>
        <end position="580"/>
    </location>
</feature>
<dbReference type="GO" id="GO:0006887">
    <property type="term" value="P:exocytosis"/>
    <property type="evidence" value="ECO:0007669"/>
    <property type="project" value="TreeGrafter"/>
</dbReference>
<feature type="region of interest" description="Disordered" evidence="2">
    <location>
        <begin position="50"/>
        <end position="71"/>
    </location>
</feature>
<evidence type="ECO:0000259" key="3">
    <source>
        <dbReference type="PROSITE" id="PS51444"/>
    </source>
</evidence>
<name>A0A7S4RZS4_9STRA</name>
<evidence type="ECO:0000256" key="1">
    <source>
        <dbReference type="ARBA" id="ARBA00006290"/>
    </source>
</evidence>
<dbReference type="Pfam" id="PF02181">
    <property type="entry name" value="FH2"/>
    <property type="match status" value="1"/>
</dbReference>
<gene>
    <name evidence="4" type="ORF">DBRI00130_LOCUS26886</name>
</gene>
<comment type="similarity">
    <text evidence="1">Belongs to the CCDC53 family.</text>
</comment>
<feature type="region of interest" description="Disordered" evidence="2">
    <location>
        <begin position="1"/>
        <end position="20"/>
    </location>
</feature>
<evidence type="ECO:0000313" key="4">
    <source>
        <dbReference type="EMBL" id="CAE4630027.1"/>
    </source>
</evidence>
<dbReference type="AlphaFoldDB" id="A0A7S4RZS4"/>
<accession>A0A7S4RZS4</accession>
<feature type="region of interest" description="Disordered" evidence="2">
    <location>
        <begin position="568"/>
        <end position="604"/>
    </location>
</feature>
<dbReference type="GO" id="GO:0030041">
    <property type="term" value="P:actin filament polymerization"/>
    <property type="evidence" value="ECO:0007669"/>
    <property type="project" value="TreeGrafter"/>
</dbReference>
<feature type="region of interest" description="Disordered" evidence="2">
    <location>
        <begin position="222"/>
        <end position="247"/>
    </location>
</feature>
<feature type="region of interest" description="Disordered" evidence="2">
    <location>
        <begin position="166"/>
        <end position="185"/>
    </location>
</feature>
<dbReference type="PANTHER" id="PTHR13015:SF0">
    <property type="entry name" value="WASH COMPLEX SUBUNIT 3"/>
    <property type="match status" value="1"/>
</dbReference>
<dbReference type="InterPro" id="IPR042201">
    <property type="entry name" value="FH2_Formin_sf"/>
</dbReference>
<feature type="region of interest" description="Disordered" evidence="2">
    <location>
        <begin position="100"/>
        <end position="132"/>
    </location>
</feature>
<feature type="domain" description="FH2" evidence="3">
    <location>
        <begin position="244"/>
        <end position="696"/>
    </location>
</feature>
<protein>
    <recommendedName>
        <fullName evidence="3">FH2 domain-containing protein</fullName>
    </recommendedName>
</protein>
<dbReference type="InterPro" id="IPR019309">
    <property type="entry name" value="WASHC3"/>
</dbReference>
<dbReference type="PROSITE" id="PS51444">
    <property type="entry name" value="FH2"/>
    <property type="match status" value="1"/>
</dbReference>